<dbReference type="InterPro" id="IPR036390">
    <property type="entry name" value="WH_DNA-bd_sf"/>
</dbReference>
<dbReference type="KEGG" id="dsc:ABOD76_11640"/>
<dbReference type="InterPro" id="IPR052509">
    <property type="entry name" value="Metal_resp_DNA-bind_regulator"/>
</dbReference>
<organism evidence="2">
    <name type="scientific">Deinococcus sonorensis KR-87</name>
    <dbReference type="NCBI Taxonomy" id="694439"/>
    <lineage>
        <taxon>Bacteria</taxon>
        <taxon>Thermotogati</taxon>
        <taxon>Deinococcota</taxon>
        <taxon>Deinococci</taxon>
        <taxon>Deinococcales</taxon>
        <taxon>Deinococcaceae</taxon>
        <taxon>Deinococcus</taxon>
    </lineage>
</organism>
<reference evidence="2" key="1">
    <citation type="submission" date="2024-06" db="EMBL/GenBank/DDBJ databases">
        <title>Draft Genome Sequence of Deinococcus sonorensis Type Strain KR-87, a Biofilm Producing Representative of the Genus Deinococcus.</title>
        <authorList>
            <person name="Boren L.S."/>
            <person name="Grosso R.A."/>
            <person name="Hugenberg-Cox A.N."/>
            <person name="Hill J.T.E."/>
            <person name="Albert C.M."/>
            <person name="Tuohy J.M."/>
        </authorList>
    </citation>
    <scope>NUCLEOTIDE SEQUENCE</scope>
    <source>
        <strain evidence="2">KR-87</strain>
    </source>
</reference>
<protein>
    <submittedName>
        <fullName evidence="2">Helix-turn-helix transcriptional regulator</fullName>
    </submittedName>
</protein>
<evidence type="ECO:0000313" key="2">
    <source>
        <dbReference type="EMBL" id="XBV86928.1"/>
    </source>
</evidence>
<dbReference type="EMBL" id="CP158299">
    <property type="protein sequence ID" value="XBV86928.1"/>
    <property type="molecule type" value="Genomic_DNA"/>
</dbReference>
<dbReference type="PANTHER" id="PTHR33169">
    <property type="entry name" value="PADR-FAMILY TRANSCRIPTIONAL REGULATOR"/>
    <property type="match status" value="1"/>
</dbReference>
<gene>
    <name evidence="2" type="ORF">ABOD76_11640</name>
</gene>
<dbReference type="InterPro" id="IPR036388">
    <property type="entry name" value="WH-like_DNA-bd_sf"/>
</dbReference>
<dbReference type="InterPro" id="IPR005149">
    <property type="entry name" value="Tscrpt_reg_PadR_N"/>
</dbReference>
<proteinExistence type="predicted"/>
<name>A0AAU7UF63_9DEIO</name>
<dbReference type="Pfam" id="PF03551">
    <property type="entry name" value="PadR"/>
    <property type="match status" value="1"/>
</dbReference>
<feature type="domain" description="Transcription regulator PadR N-terminal" evidence="1">
    <location>
        <begin position="14"/>
        <end position="88"/>
    </location>
</feature>
<accession>A0AAU7UF63</accession>
<dbReference type="RefSeq" id="WP_350245019.1">
    <property type="nucleotide sequence ID" value="NZ_CP158299.1"/>
</dbReference>
<dbReference type="SUPFAM" id="SSF46785">
    <property type="entry name" value="Winged helix' DNA-binding domain"/>
    <property type="match status" value="1"/>
</dbReference>
<evidence type="ECO:0000259" key="1">
    <source>
        <dbReference type="Pfam" id="PF03551"/>
    </source>
</evidence>
<dbReference type="AlphaFoldDB" id="A0AAU7UF63"/>
<sequence>MDANMLRGHLDLILLSTLEGGPLYGLRIIQNVHQQTKGAFQFKEGTLYPALHRLEQQGLLSSEVQPSDTGGPPRKYYRLTAQGREALRRKQAEWQAFTRAMRPFGGLSLGQA</sequence>
<dbReference type="PANTHER" id="PTHR33169:SF14">
    <property type="entry name" value="TRANSCRIPTIONAL REGULATOR RV3488"/>
    <property type="match status" value="1"/>
</dbReference>
<dbReference type="Gene3D" id="1.10.10.10">
    <property type="entry name" value="Winged helix-like DNA-binding domain superfamily/Winged helix DNA-binding domain"/>
    <property type="match status" value="1"/>
</dbReference>